<dbReference type="STRING" id="1453999.AW06_001793"/>
<evidence type="ECO:0000313" key="2">
    <source>
        <dbReference type="Proteomes" id="UP000021315"/>
    </source>
</evidence>
<proteinExistence type="predicted"/>
<accession>A0A080M798</accession>
<organism evidence="1 2">
    <name type="scientific">Candidatus Accumulibacter cognatus</name>
    <dbReference type="NCBI Taxonomy" id="2954383"/>
    <lineage>
        <taxon>Bacteria</taxon>
        <taxon>Pseudomonadati</taxon>
        <taxon>Pseudomonadota</taxon>
        <taxon>Betaproteobacteria</taxon>
        <taxon>Candidatus Accumulibacter</taxon>
    </lineage>
</organism>
<dbReference type="AlphaFoldDB" id="A0A080M798"/>
<reference evidence="1" key="1">
    <citation type="submission" date="2014-02" db="EMBL/GenBank/DDBJ databases">
        <title>Expanding our view of genomic diversity in Candidatus Accumulibacter clades.</title>
        <authorList>
            <person name="Skennerton C.T."/>
            <person name="Barr J.J."/>
            <person name="Slater F.R."/>
            <person name="Bond P.L."/>
            <person name="Tyson G.W."/>
        </authorList>
    </citation>
    <scope>NUCLEOTIDE SEQUENCE [LARGE SCALE GENOMIC DNA]</scope>
</reference>
<protein>
    <submittedName>
        <fullName evidence="1">Uncharacterized protein</fullName>
    </submittedName>
</protein>
<gene>
    <name evidence="1" type="ORF">AW06_001793</name>
</gene>
<dbReference type="Proteomes" id="UP000021315">
    <property type="component" value="Unassembled WGS sequence"/>
</dbReference>
<sequence>MQAQVTRLKVRIQPARDAEHPVGPRGLEPQGFIALPDSVVAELGKGVGMLGHIDSRCGIITVYNDRFEPWEKR</sequence>
<name>A0A080M798_9PROT</name>
<keyword evidence="2" id="KW-1185">Reference proteome</keyword>
<dbReference type="EMBL" id="JDST02000033">
    <property type="protein sequence ID" value="KFB77137.1"/>
    <property type="molecule type" value="Genomic_DNA"/>
</dbReference>
<comment type="caution">
    <text evidence="1">The sequence shown here is derived from an EMBL/GenBank/DDBJ whole genome shotgun (WGS) entry which is preliminary data.</text>
</comment>
<evidence type="ECO:0000313" key="1">
    <source>
        <dbReference type="EMBL" id="KFB77137.1"/>
    </source>
</evidence>